<evidence type="ECO:0000259" key="2">
    <source>
        <dbReference type="Pfam" id="PF07885"/>
    </source>
</evidence>
<dbReference type="EMBL" id="CP138348">
    <property type="protein sequence ID" value="WPF88920.1"/>
    <property type="molecule type" value="Genomic_DNA"/>
</dbReference>
<reference evidence="3" key="1">
    <citation type="submission" date="2023-11" db="EMBL/GenBank/DDBJ databases">
        <title>Genome sequence of Cyanobacterium aponinum BCRC AL20115.</title>
        <authorList>
            <person name="Chang H.-Y."/>
            <person name="Lin K.-M."/>
            <person name="Hsueh H.-T."/>
            <person name="Chu H.-A."/>
            <person name="Kuo C.-H."/>
        </authorList>
    </citation>
    <scope>NUCLEOTIDE SEQUENCE</scope>
    <source>
        <strain evidence="3">AL20115</strain>
    </source>
</reference>
<sequence length="196" mass="22144">MVVTPFLQYFDRFNIWFPIIFFSTIILAINTLGFSKKFIYIFRGIAIFAYLSSIISHLQMLNHIDTIEIFSDVLSALFMILSIVAIALRILSETEINGDVIKGAICIYLMIGILWGIFYKILVNINANSFELSIFIDASPQYQLFYFSFTTLTTLGYGDISPLNSVGMMLSNIEALLGQLFPAIFISKLVSLSLNK</sequence>
<dbReference type="InterPro" id="IPR013099">
    <property type="entry name" value="K_chnl_dom"/>
</dbReference>
<name>A0AAF0ZC78_9CHRO</name>
<feature type="transmembrane region" description="Helical" evidence="1">
    <location>
        <begin position="73"/>
        <end position="91"/>
    </location>
</feature>
<feature type="transmembrane region" description="Helical" evidence="1">
    <location>
        <begin position="15"/>
        <end position="33"/>
    </location>
</feature>
<feature type="transmembrane region" description="Helical" evidence="1">
    <location>
        <begin position="103"/>
        <end position="122"/>
    </location>
</feature>
<proteinExistence type="predicted"/>
<keyword evidence="3" id="KW-0813">Transport</keyword>
<dbReference type="RefSeq" id="WP_165776042.1">
    <property type="nucleotide sequence ID" value="NZ_CP138348.1"/>
</dbReference>
<evidence type="ECO:0000313" key="3">
    <source>
        <dbReference type="EMBL" id="WPF88920.1"/>
    </source>
</evidence>
<keyword evidence="1" id="KW-0812">Transmembrane</keyword>
<gene>
    <name evidence="3" type="ORF">SAY89_01215</name>
</gene>
<feature type="transmembrane region" description="Helical" evidence="1">
    <location>
        <begin position="40"/>
        <end position="61"/>
    </location>
</feature>
<feature type="transmembrane region" description="Helical" evidence="1">
    <location>
        <begin position="175"/>
        <end position="194"/>
    </location>
</feature>
<dbReference type="GO" id="GO:0034220">
    <property type="term" value="P:monoatomic ion transmembrane transport"/>
    <property type="evidence" value="ECO:0007669"/>
    <property type="project" value="UniProtKB-KW"/>
</dbReference>
<keyword evidence="1" id="KW-0472">Membrane</keyword>
<feature type="transmembrane region" description="Helical" evidence="1">
    <location>
        <begin position="142"/>
        <end position="163"/>
    </location>
</feature>
<dbReference type="Pfam" id="PF07885">
    <property type="entry name" value="Ion_trans_2"/>
    <property type="match status" value="1"/>
</dbReference>
<dbReference type="SUPFAM" id="SSF81324">
    <property type="entry name" value="Voltage-gated potassium channels"/>
    <property type="match status" value="1"/>
</dbReference>
<protein>
    <submittedName>
        <fullName evidence="3">Potassium channel family protein</fullName>
    </submittedName>
</protein>
<dbReference type="AlphaFoldDB" id="A0AAF0ZC78"/>
<keyword evidence="3" id="KW-0407">Ion channel</keyword>
<feature type="domain" description="Potassium channel" evidence="2">
    <location>
        <begin position="143"/>
        <end position="191"/>
    </location>
</feature>
<keyword evidence="1" id="KW-1133">Transmembrane helix</keyword>
<evidence type="ECO:0000256" key="1">
    <source>
        <dbReference type="SAM" id="Phobius"/>
    </source>
</evidence>
<organism evidence="3">
    <name type="scientific">Cyanobacterium aponinum AL20115</name>
    <dbReference type="NCBI Taxonomy" id="3090662"/>
    <lineage>
        <taxon>Bacteria</taxon>
        <taxon>Bacillati</taxon>
        <taxon>Cyanobacteriota</taxon>
        <taxon>Cyanophyceae</taxon>
        <taxon>Oscillatoriophycideae</taxon>
        <taxon>Chroococcales</taxon>
        <taxon>Geminocystaceae</taxon>
        <taxon>Cyanobacterium</taxon>
    </lineage>
</organism>
<accession>A0AAF0ZC78</accession>
<dbReference type="Gene3D" id="1.10.287.70">
    <property type="match status" value="1"/>
</dbReference>
<keyword evidence="3" id="KW-0406">Ion transport</keyword>